<keyword evidence="4 6" id="KW-0472">Membrane</keyword>
<feature type="transmembrane region" description="Helical" evidence="6">
    <location>
        <begin position="144"/>
        <end position="169"/>
    </location>
</feature>
<gene>
    <name evidence="7" type="ORF">BJ322DRAFT_1079146</name>
</gene>
<feature type="transmembrane region" description="Helical" evidence="6">
    <location>
        <begin position="44"/>
        <end position="66"/>
    </location>
</feature>
<reference evidence="7" key="2">
    <citation type="submission" date="2020-11" db="EMBL/GenBank/DDBJ databases">
        <authorList>
            <consortium name="DOE Joint Genome Institute"/>
            <person name="Kuo A."/>
            <person name="Miyauchi S."/>
            <person name="Kiss E."/>
            <person name="Drula E."/>
            <person name="Kohler A."/>
            <person name="Sanchez-Garcia M."/>
            <person name="Andreopoulos B."/>
            <person name="Barry K.W."/>
            <person name="Bonito G."/>
            <person name="Buee M."/>
            <person name="Carver A."/>
            <person name="Chen C."/>
            <person name="Cichocki N."/>
            <person name="Clum A."/>
            <person name="Culley D."/>
            <person name="Crous P.W."/>
            <person name="Fauchery L."/>
            <person name="Girlanda M."/>
            <person name="Hayes R."/>
            <person name="Keri Z."/>
            <person name="Labutti K."/>
            <person name="Lipzen A."/>
            <person name="Lombard V."/>
            <person name="Magnuson J."/>
            <person name="Maillard F."/>
            <person name="Morin E."/>
            <person name="Murat C."/>
            <person name="Nolan M."/>
            <person name="Ohm R."/>
            <person name="Pangilinan J."/>
            <person name="Pereira M."/>
            <person name="Perotto S."/>
            <person name="Peter M."/>
            <person name="Riley R."/>
            <person name="Sitrit Y."/>
            <person name="Stielow B."/>
            <person name="Szollosi G."/>
            <person name="Zifcakova L."/>
            <person name="Stursova M."/>
            <person name="Spatafora J.W."/>
            <person name="Tedersoo L."/>
            <person name="Vaario L.-M."/>
            <person name="Yamada A."/>
            <person name="Yan M."/>
            <person name="Wang P."/>
            <person name="Xu J."/>
            <person name="Bruns T."/>
            <person name="Baldrian P."/>
            <person name="Vilgalys R."/>
            <person name="Henrissat B."/>
            <person name="Grigoriev I.V."/>
            <person name="Hibbett D."/>
            <person name="Nagy L.G."/>
            <person name="Martin F.M."/>
        </authorList>
    </citation>
    <scope>NUCLEOTIDE SEQUENCE</scope>
    <source>
        <strain evidence="7">UH-Tt-Lm1</strain>
    </source>
</reference>
<evidence type="ECO:0000256" key="5">
    <source>
        <dbReference type="SAM" id="MobiDB-lite"/>
    </source>
</evidence>
<feature type="compositionally biased region" description="Polar residues" evidence="5">
    <location>
        <begin position="297"/>
        <end position="311"/>
    </location>
</feature>
<evidence type="ECO:0000256" key="6">
    <source>
        <dbReference type="SAM" id="Phobius"/>
    </source>
</evidence>
<evidence type="ECO:0000256" key="4">
    <source>
        <dbReference type="ARBA" id="ARBA00023136"/>
    </source>
</evidence>
<evidence type="ECO:0000313" key="7">
    <source>
        <dbReference type="EMBL" id="KAF9781114.1"/>
    </source>
</evidence>
<dbReference type="PANTHER" id="PTHR16201:SF11">
    <property type="entry name" value="PQ-LOOP REPEAT-CONTAINING PROTEIN"/>
    <property type="match status" value="1"/>
</dbReference>
<dbReference type="OrthoDB" id="19344at2759"/>
<evidence type="ECO:0000256" key="3">
    <source>
        <dbReference type="ARBA" id="ARBA00022989"/>
    </source>
</evidence>
<evidence type="ECO:0000313" key="8">
    <source>
        <dbReference type="Proteomes" id="UP000736335"/>
    </source>
</evidence>
<name>A0A9P6HAF5_9AGAM</name>
<dbReference type="GO" id="GO:0016020">
    <property type="term" value="C:membrane"/>
    <property type="evidence" value="ECO:0007669"/>
    <property type="project" value="UniProtKB-SubCell"/>
</dbReference>
<dbReference type="Proteomes" id="UP000736335">
    <property type="component" value="Unassembled WGS sequence"/>
</dbReference>
<feature type="transmembrane region" description="Helical" evidence="6">
    <location>
        <begin position="243"/>
        <end position="266"/>
    </location>
</feature>
<dbReference type="PANTHER" id="PTHR16201">
    <property type="entry name" value="SEVEN TRANSMEMBRANE PROTEIN 1-RELATED"/>
    <property type="match status" value="1"/>
</dbReference>
<keyword evidence="3 6" id="KW-1133">Transmembrane helix</keyword>
<keyword evidence="2 6" id="KW-0812">Transmembrane</keyword>
<dbReference type="EMBL" id="WIUZ02000014">
    <property type="protein sequence ID" value="KAF9781114.1"/>
    <property type="molecule type" value="Genomic_DNA"/>
</dbReference>
<sequence>MFTTTCEPHHDRFTTALSTFICFGLVVSYLPQHLRIILAKSSEGFSPWFLLLGSTSCASGMLNLFVKQWDVVKCCKYITVGSCLESSLGIIQTFIQWLFFTIILVLYMIYYPQHLKYIEVNADDRRDSEHDALPKITKVKTDDWCLSIILSWVVFVHIIFVIFVTFYLLGTTIPDEPSTRLDIWATFLGVSSATLAAFQYAPQIVHTYRSKLVGALSIPMMLIQTPGAVFMVLSIALRPSTNWTSWVTYAVAGIMQGMLLAMCIIWKLRQSKLAIDDFGNPLHAGYDVVGGVTVSGANTDSGGGSHPSTPAGSDVGERLLSPVTEPCERTPLLPNPDASQRRWWQRG</sequence>
<dbReference type="InterPro" id="IPR051415">
    <property type="entry name" value="LAAT-1"/>
</dbReference>
<evidence type="ECO:0000256" key="2">
    <source>
        <dbReference type="ARBA" id="ARBA00022692"/>
    </source>
</evidence>
<comment type="subcellular location">
    <subcellularLocation>
        <location evidence="1">Membrane</location>
        <topology evidence="1">Multi-pass membrane protein</topology>
    </subcellularLocation>
</comment>
<reference evidence="7" key="1">
    <citation type="journal article" date="2020" name="Nat. Commun.">
        <title>Large-scale genome sequencing of mycorrhizal fungi provides insights into the early evolution of symbiotic traits.</title>
        <authorList>
            <person name="Miyauchi S."/>
            <person name="Kiss E."/>
            <person name="Kuo A."/>
            <person name="Drula E."/>
            <person name="Kohler A."/>
            <person name="Sanchez-Garcia M."/>
            <person name="Morin E."/>
            <person name="Andreopoulos B."/>
            <person name="Barry K.W."/>
            <person name="Bonito G."/>
            <person name="Buee M."/>
            <person name="Carver A."/>
            <person name="Chen C."/>
            <person name="Cichocki N."/>
            <person name="Clum A."/>
            <person name="Culley D."/>
            <person name="Crous P.W."/>
            <person name="Fauchery L."/>
            <person name="Girlanda M."/>
            <person name="Hayes R.D."/>
            <person name="Keri Z."/>
            <person name="LaButti K."/>
            <person name="Lipzen A."/>
            <person name="Lombard V."/>
            <person name="Magnuson J."/>
            <person name="Maillard F."/>
            <person name="Murat C."/>
            <person name="Nolan M."/>
            <person name="Ohm R.A."/>
            <person name="Pangilinan J."/>
            <person name="Pereira M.F."/>
            <person name="Perotto S."/>
            <person name="Peter M."/>
            <person name="Pfister S."/>
            <person name="Riley R."/>
            <person name="Sitrit Y."/>
            <person name="Stielow J.B."/>
            <person name="Szollosi G."/>
            <person name="Zifcakova L."/>
            <person name="Stursova M."/>
            <person name="Spatafora J.W."/>
            <person name="Tedersoo L."/>
            <person name="Vaario L.M."/>
            <person name="Yamada A."/>
            <person name="Yan M."/>
            <person name="Wang P."/>
            <person name="Xu J."/>
            <person name="Bruns T."/>
            <person name="Baldrian P."/>
            <person name="Vilgalys R."/>
            <person name="Dunand C."/>
            <person name="Henrissat B."/>
            <person name="Grigoriev I.V."/>
            <person name="Hibbett D."/>
            <person name="Nagy L.G."/>
            <person name="Martin F.M."/>
        </authorList>
    </citation>
    <scope>NUCLEOTIDE SEQUENCE</scope>
    <source>
        <strain evidence="7">UH-Tt-Lm1</strain>
    </source>
</reference>
<organism evidence="7 8">
    <name type="scientific">Thelephora terrestris</name>
    <dbReference type="NCBI Taxonomy" id="56493"/>
    <lineage>
        <taxon>Eukaryota</taxon>
        <taxon>Fungi</taxon>
        <taxon>Dikarya</taxon>
        <taxon>Basidiomycota</taxon>
        <taxon>Agaricomycotina</taxon>
        <taxon>Agaricomycetes</taxon>
        <taxon>Thelephorales</taxon>
        <taxon>Thelephoraceae</taxon>
        <taxon>Thelephora</taxon>
    </lineage>
</organism>
<proteinExistence type="predicted"/>
<evidence type="ECO:0008006" key="9">
    <source>
        <dbReference type="Google" id="ProtNLM"/>
    </source>
</evidence>
<dbReference type="Gene3D" id="1.20.1280.290">
    <property type="match status" value="2"/>
</dbReference>
<comment type="caution">
    <text evidence="7">The sequence shown here is derived from an EMBL/GenBank/DDBJ whole genome shotgun (WGS) entry which is preliminary data.</text>
</comment>
<feature type="region of interest" description="Disordered" evidence="5">
    <location>
        <begin position="297"/>
        <end position="347"/>
    </location>
</feature>
<feature type="transmembrane region" description="Helical" evidence="6">
    <location>
        <begin position="86"/>
        <end position="110"/>
    </location>
</feature>
<accession>A0A9P6HAF5</accession>
<feature type="transmembrane region" description="Helical" evidence="6">
    <location>
        <begin position="212"/>
        <end position="237"/>
    </location>
</feature>
<feature type="transmembrane region" description="Helical" evidence="6">
    <location>
        <begin position="12"/>
        <end position="32"/>
    </location>
</feature>
<dbReference type="SMART" id="SM00679">
    <property type="entry name" value="CTNS"/>
    <property type="match status" value="2"/>
</dbReference>
<protein>
    <recommendedName>
        <fullName evidence="9">PQ loop repeat protein</fullName>
    </recommendedName>
</protein>
<feature type="transmembrane region" description="Helical" evidence="6">
    <location>
        <begin position="181"/>
        <end position="200"/>
    </location>
</feature>
<evidence type="ECO:0000256" key="1">
    <source>
        <dbReference type="ARBA" id="ARBA00004141"/>
    </source>
</evidence>
<dbReference type="Pfam" id="PF04193">
    <property type="entry name" value="PQ-loop"/>
    <property type="match status" value="2"/>
</dbReference>
<dbReference type="AlphaFoldDB" id="A0A9P6HAF5"/>
<dbReference type="InterPro" id="IPR006603">
    <property type="entry name" value="PQ-loop_rpt"/>
</dbReference>
<keyword evidence="8" id="KW-1185">Reference proteome</keyword>